<feature type="region of interest" description="Disordered" evidence="1">
    <location>
        <begin position="240"/>
        <end position="264"/>
    </location>
</feature>
<feature type="transmembrane region" description="Helical" evidence="2">
    <location>
        <begin position="41"/>
        <end position="66"/>
    </location>
</feature>
<protein>
    <submittedName>
        <fullName evidence="3">Uncharacterized protein</fullName>
    </submittedName>
</protein>
<dbReference type="InParanoid" id="A0A4S2MNK5"/>
<evidence type="ECO:0000313" key="4">
    <source>
        <dbReference type="Proteomes" id="UP000298138"/>
    </source>
</evidence>
<keyword evidence="2" id="KW-0812">Transmembrane</keyword>
<organism evidence="3 4">
    <name type="scientific">Ascodesmis nigricans</name>
    <dbReference type="NCBI Taxonomy" id="341454"/>
    <lineage>
        <taxon>Eukaryota</taxon>
        <taxon>Fungi</taxon>
        <taxon>Dikarya</taxon>
        <taxon>Ascomycota</taxon>
        <taxon>Pezizomycotina</taxon>
        <taxon>Pezizomycetes</taxon>
        <taxon>Pezizales</taxon>
        <taxon>Ascodesmidaceae</taxon>
        <taxon>Ascodesmis</taxon>
    </lineage>
</organism>
<dbReference type="AlphaFoldDB" id="A0A4S2MNK5"/>
<keyword evidence="4" id="KW-1185">Reference proteome</keyword>
<sequence>MFNRRLFWQGLERHLSRLWHCFTASVHWIYNLFRAHGPHSWYSILGAVIAYQVGFSLVAVIVYSICMNLFPGYASTSYETMAVYGTSGTSTSQRSPFAIGSNPLQIDSRTSSLMPDGWMPRMGYSRTTMASDGLDPSTIFRYSTDRSSGKEQLFKCWCGDKGSMTPCRCFPATPTTTTPDEKSAVPETRSMDPFTAAAETLKEQRKSTTPPSASCPVCQRPMIHHTTHAALEMVDKYPPRSGLPRTKFDSTSNQTVSLITTTSS</sequence>
<reference evidence="3 4" key="1">
    <citation type="submission" date="2019-04" db="EMBL/GenBank/DDBJ databases">
        <title>Comparative genomics and transcriptomics to analyze fruiting body development in filamentous ascomycetes.</title>
        <authorList>
            <consortium name="DOE Joint Genome Institute"/>
            <person name="Lutkenhaus R."/>
            <person name="Traeger S."/>
            <person name="Breuer J."/>
            <person name="Kuo A."/>
            <person name="Lipzen A."/>
            <person name="Pangilinan J."/>
            <person name="Dilworth D."/>
            <person name="Sandor L."/>
            <person name="Poggeler S."/>
            <person name="Barry K."/>
            <person name="Grigoriev I.V."/>
            <person name="Nowrousian M."/>
        </authorList>
    </citation>
    <scope>NUCLEOTIDE SEQUENCE [LARGE SCALE GENOMIC DNA]</scope>
    <source>
        <strain evidence="3 4">CBS 389.68</strain>
    </source>
</reference>
<evidence type="ECO:0000313" key="3">
    <source>
        <dbReference type="EMBL" id="TGZ76819.1"/>
    </source>
</evidence>
<feature type="compositionally biased region" description="Polar residues" evidence="1">
    <location>
        <begin position="249"/>
        <end position="264"/>
    </location>
</feature>
<keyword evidence="2" id="KW-1133">Transmembrane helix</keyword>
<gene>
    <name evidence="3" type="ORF">EX30DRAFT_375144</name>
</gene>
<name>A0A4S2MNK5_9PEZI</name>
<proteinExistence type="predicted"/>
<dbReference type="EMBL" id="ML220165">
    <property type="protein sequence ID" value="TGZ76819.1"/>
    <property type="molecule type" value="Genomic_DNA"/>
</dbReference>
<evidence type="ECO:0000256" key="2">
    <source>
        <dbReference type="SAM" id="Phobius"/>
    </source>
</evidence>
<keyword evidence="2" id="KW-0472">Membrane</keyword>
<dbReference type="Proteomes" id="UP000298138">
    <property type="component" value="Unassembled WGS sequence"/>
</dbReference>
<evidence type="ECO:0000256" key="1">
    <source>
        <dbReference type="SAM" id="MobiDB-lite"/>
    </source>
</evidence>
<accession>A0A4S2MNK5</accession>